<keyword evidence="1" id="KW-0812">Transmembrane</keyword>
<accession>A0A972VWQ8</accession>
<evidence type="ECO:0000313" key="3">
    <source>
        <dbReference type="Proteomes" id="UP000754644"/>
    </source>
</evidence>
<keyword evidence="1" id="KW-1133">Transmembrane helix</keyword>
<dbReference type="Proteomes" id="UP000754644">
    <property type="component" value="Unassembled WGS sequence"/>
</dbReference>
<organism evidence="2 3">
    <name type="scientific">SAR86 cluster bacterium</name>
    <dbReference type="NCBI Taxonomy" id="2030880"/>
    <lineage>
        <taxon>Bacteria</taxon>
        <taxon>Pseudomonadati</taxon>
        <taxon>Pseudomonadota</taxon>
        <taxon>Gammaproteobacteria</taxon>
        <taxon>SAR86 cluster</taxon>
    </lineage>
</organism>
<keyword evidence="1" id="KW-0472">Membrane</keyword>
<feature type="transmembrane region" description="Helical" evidence="1">
    <location>
        <begin position="94"/>
        <end position="116"/>
    </location>
</feature>
<evidence type="ECO:0000313" key="2">
    <source>
        <dbReference type="EMBL" id="NQV65690.1"/>
    </source>
</evidence>
<comment type="caution">
    <text evidence="2">The sequence shown here is derived from an EMBL/GenBank/DDBJ whole genome shotgun (WGS) entry which is preliminary data.</text>
</comment>
<proteinExistence type="predicted"/>
<feature type="non-terminal residue" evidence="2">
    <location>
        <position position="117"/>
    </location>
</feature>
<dbReference type="PANTHER" id="PTHR33451:SF3">
    <property type="entry name" value="MALATE-2H(+)_NA(+)-LACTATE ANTIPORTER"/>
    <property type="match status" value="1"/>
</dbReference>
<protein>
    <submittedName>
        <fullName evidence="2">Na+/H+ antiporter NhaC</fullName>
    </submittedName>
</protein>
<gene>
    <name evidence="2" type="ORF">HQ497_10035</name>
</gene>
<dbReference type="AlphaFoldDB" id="A0A972VWQ8"/>
<name>A0A972VWQ8_9GAMM</name>
<evidence type="ECO:0000256" key="1">
    <source>
        <dbReference type="SAM" id="Phobius"/>
    </source>
</evidence>
<sequence length="117" mass="12811">MMRTPSLLHALICFCVVVGMISSGLFVFNISLHSIIFMALIWVGVNARLLGHDYAAIQSMMSEAITRALPAIYIFLLIGMVIASFMQSGTIATLIYYGLSLIEPSLFLFTGLLLCCL</sequence>
<dbReference type="PANTHER" id="PTHR33451">
    <property type="entry name" value="MALATE-2H(+)/NA(+)-LACTATE ANTIPORTER"/>
    <property type="match status" value="1"/>
</dbReference>
<feature type="transmembrane region" description="Helical" evidence="1">
    <location>
        <begin position="7"/>
        <end position="28"/>
    </location>
</feature>
<feature type="transmembrane region" description="Helical" evidence="1">
    <location>
        <begin position="71"/>
        <end position="88"/>
    </location>
</feature>
<dbReference type="InterPro" id="IPR052180">
    <property type="entry name" value="NhaC_Na-H+_Antiporter"/>
</dbReference>
<dbReference type="EMBL" id="JABMOJ010000374">
    <property type="protein sequence ID" value="NQV65690.1"/>
    <property type="molecule type" value="Genomic_DNA"/>
</dbReference>
<feature type="transmembrane region" description="Helical" evidence="1">
    <location>
        <begin position="34"/>
        <end position="51"/>
    </location>
</feature>
<reference evidence="2" key="1">
    <citation type="submission" date="2020-05" db="EMBL/GenBank/DDBJ databases">
        <title>Sulfur intermediates as new biogeochemical hubs in an aquatic model microbial ecosystem.</title>
        <authorList>
            <person name="Vigneron A."/>
        </authorList>
    </citation>
    <scope>NUCLEOTIDE SEQUENCE</scope>
    <source>
        <strain evidence="2">Bin.250</strain>
    </source>
</reference>